<dbReference type="Proteomes" id="UP001178148">
    <property type="component" value="Unassembled WGS sequence"/>
</dbReference>
<name>A0AA90NSK6_9GAMM</name>
<reference evidence="1 2" key="1">
    <citation type="journal article" date="2023" name="bioRxiv">
        <title>An intranuclear bacterial parasite of deep-sea mussels expresses apoptosis inhibitors acquired from its host.</title>
        <authorList>
            <person name="Gonzalez Porras M.A."/>
            <person name="Assie A."/>
            <person name="Tietjen M."/>
            <person name="Violette M."/>
            <person name="Kleiner M."/>
            <person name="Gruber-Vodicka H."/>
            <person name="Dubilier N."/>
            <person name="Leisch N."/>
        </authorList>
    </citation>
    <scope>NUCLEOTIDE SEQUENCE [LARGE SCALE GENOMIC DNA]</scope>
    <source>
        <strain evidence="1">IAP13</strain>
    </source>
</reference>
<keyword evidence="2" id="KW-1185">Reference proteome</keyword>
<accession>A0AA90NSK6</accession>
<sequence length="45" mass="4660">MNSIEANEEESDTSFPLGCEVIGGSSMSQLPATLRGLGFSHSSSV</sequence>
<dbReference type="EMBL" id="JASXSV010000020">
    <property type="protein sequence ID" value="MDP0589789.1"/>
    <property type="molecule type" value="Genomic_DNA"/>
</dbReference>
<dbReference type="AlphaFoldDB" id="A0AA90NSK6"/>
<organism evidence="1 2">
    <name type="scientific">Candidatus Endonucleibacter bathymodioli</name>
    <dbReference type="NCBI Taxonomy" id="539814"/>
    <lineage>
        <taxon>Bacteria</taxon>
        <taxon>Pseudomonadati</taxon>
        <taxon>Pseudomonadota</taxon>
        <taxon>Gammaproteobacteria</taxon>
        <taxon>Oceanospirillales</taxon>
        <taxon>Endozoicomonadaceae</taxon>
        <taxon>Candidatus Endonucleibacter</taxon>
    </lineage>
</organism>
<proteinExistence type="predicted"/>
<evidence type="ECO:0000313" key="2">
    <source>
        <dbReference type="Proteomes" id="UP001178148"/>
    </source>
</evidence>
<comment type="caution">
    <text evidence="1">The sequence shown here is derived from an EMBL/GenBank/DDBJ whole genome shotgun (WGS) entry which is preliminary data.</text>
</comment>
<evidence type="ECO:0000313" key="1">
    <source>
        <dbReference type="EMBL" id="MDP0589789.1"/>
    </source>
</evidence>
<protein>
    <submittedName>
        <fullName evidence="1">Uncharacterized protein</fullName>
    </submittedName>
</protein>
<gene>
    <name evidence="1" type="ORF">QS748_11605</name>
</gene>